<dbReference type="Pfam" id="PF18052">
    <property type="entry name" value="Rx_N"/>
    <property type="match status" value="1"/>
</dbReference>
<dbReference type="InterPro" id="IPR032675">
    <property type="entry name" value="LRR_dom_sf"/>
</dbReference>
<name>A0A8T0P2S6_PANVG</name>
<keyword evidence="6" id="KW-0067">ATP-binding</keyword>
<protein>
    <submittedName>
        <fullName evidence="13">Uncharacterized protein</fullName>
    </submittedName>
</protein>
<dbReference type="InterPro" id="IPR002182">
    <property type="entry name" value="NB-ARC"/>
</dbReference>
<keyword evidence="2" id="KW-0433">Leucine-rich repeat</keyword>
<dbReference type="AlphaFoldDB" id="A0A8T0P2S6"/>
<evidence type="ECO:0000256" key="5">
    <source>
        <dbReference type="ARBA" id="ARBA00022821"/>
    </source>
</evidence>
<dbReference type="GO" id="GO:0051707">
    <property type="term" value="P:response to other organism"/>
    <property type="evidence" value="ECO:0007669"/>
    <property type="project" value="UniProtKB-ARBA"/>
</dbReference>
<feature type="domain" description="Disease resistance R13L4/SHOC-2-like LRR" evidence="12">
    <location>
        <begin position="577"/>
        <end position="949"/>
    </location>
</feature>
<evidence type="ECO:0000256" key="3">
    <source>
        <dbReference type="ARBA" id="ARBA00022737"/>
    </source>
</evidence>
<dbReference type="SUPFAM" id="SSF52540">
    <property type="entry name" value="P-loop containing nucleoside triphosphate hydrolases"/>
    <property type="match status" value="1"/>
</dbReference>
<accession>A0A8T0P2S6</accession>
<evidence type="ECO:0000256" key="2">
    <source>
        <dbReference type="ARBA" id="ARBA00022614"/>
    </source>
</evidence>
<dbReference type="Proteomes" id="UP000823388">
    <property type="component" value="Chromosome 8N"/>
</dbReference>
<dbReference type="PANTHER" id="PTHR36766:SF36">
    <property type="entry name" value="AAA+ ATPASE DOMAIN-CONTAINING PROTEIN"/>
    <property type="match status" value="1"/>
</dbReference>
<dbReference type="Gene3D" id="3.40.50.300">
    <property type="entry name" value="P-loop containing nucleotide triphosphate hydrolases"/>
    <property type="match status" value="1"/>
</dbReference>
<dbReference type="Pfam" id="PF23559">
    <property type="entry name" value="WHD_DRP"/>
    <property type="match status" value="1"/>
</dbReference>
<dbReference type="EMBL" id="CM029052">
    <property type="protein sequence ID" value="KAG2556033.1"/>
    <property type="molecule type" value="Genomic_DNA"/>
</dbReference>
<dbReference type="PRINTS" id="PR00364">
    <property type="entry name" value="DISEASERSIST"/>
</dbReference>
<evidence type="ECO:0000256" key="6">
    <source>
        <dbReference type="ARBA" id="ARBA00022840"/>
    </source>
</evidence>
<dbReference type="Gene3D" id="3.80.10.10">
    <property type="entry name" value="Ribonuclease Inhibitor"/>
    <property type="match status" value="2"/>
</dbReference>
<keyword evidence="7" id="KW-0175">Coiled coil</keyword>
<comment type="caution">
    <text evidence="13">The sequence shown here is derived from an EMBL/GenBank/DDBJ whole genome shotgun (WGS) entry which is preliminary data.</text>
</comment>
<feature type="domain" description="Disease resistance protein winged helix" evidence="11">
    <location>
        <begin position="442"/>
        <end position="508"/>
    </location>
</feature>
<dbReference type="InterPro" id="IPR055414">
    <property type="entry name" value="LRR_R13L4/SHOC2-like"/>
</dbReference>
<dbReference type="Gene3D" id="1.20.5.4130">
    <property type="match status" value="1"/>
</dbReference>
<evidence type="ECO:0000259" key="12">
    <source>
        <dbReference type="Pfam" id="PF23598"/>
    </source>
</evidence>
<organism evidence="13 14">
    <name type="scientific">Panicum virgatum</name>
    <name type="common">Blackwell switchgrass</name>
    <dbReference type="NCBI Taxonomy" id="38727"/>
    <lineage>
        <taxon>Eukaryota</taxon>
        <taxon>Viridiplantae</taxon>
        <taxon>Streptophyta</taxon>
        <taxon>Embryophyta</taxon>
        <taxon>Tracheophyta</taxon>
        <taxon>Spermatophyta</taxon>
        <taxon>Magnoliopsida</taxon>
        <taxon>Liliopsida</taxon>
        <taxon>Poales</taxon>
        <taxon>Poaceae</taxon>
        <taxon>PACMAD clade</taxon>
        <taxon>Panicoideae</taxon>
        <taxon>Panicodae</taxon>
        <taxon>Paniceae</taxon>
        <taxon>Panicinae</taxon>
        <taxon>Panicum</taxon>
        <taxon>Panicum sect. Hiantes</taxon>
    </lineage>
</organism>
<feature type="domain" description="NB-ARC" evidence="9">
    <location>
        <begin position="190"/>
        <end position="352"/>
    </location>
</feature>
<dbReference type="InterPro" id="IPR058922">
    <property type="entry name" value="WHD_DRP"/>
</dbReference>
<dbReference type="GO" id="GO:0006952">
    <property type="term" value="P:defense response"/>
    <property type="evidence" value="ECO:0007669"/>
    <property type="project" value="UniProtKB-KW"/>
</dbReference>
<dbReference type="InterPro" id="IPR038005">
    <property type="entry name" value="RX-like_CC"/>
</dbReference>
<evidence type="ECO:0000256" key="7">
    <source>
        <dbReference type="ARBA" id="ARBA00023054"/>
    </source>
</evidence>
<dbReference type="GO" id="GO:0043531">
    <property type="term" value="F:ADP binding"/>
    <property type="evidence" value="ECO:0007669"/>
    <property type="project" value="InterPro"/>
</dbReference>
<dbReference type="InterPro" id="IPR041118">
    <property type="entry name" value="Rx_N"/>
</dbReference>
<dbReference type="PANTHER" id="PTHR36766">
    <property type="entry name" value="PLANT BROAD-SPECTRUM MILDEW RESISTANCE PROTEIN RPW8"/>
    <property type="match status" value="1"/>
</dbReference>
<dbReference type="InterPro" id="IPR042197">
    <property type="entry name" value="Apaf_helical"/>
</dbReference>
<dbReference type="InterPro" id="IPR036388">
    <property type="entry name" value="WH-like_DNA-bd_sf"/>
</dbReference>
<evidence type="ECO:0000256" key="1">
    <source>
        <dbReference type="ARBA" id="ARBA00008894"/>
    </source>
</evidence>
<reference evidence="13" key="1">
    <citation type="submission" date="2020-05" db="EMBL/GenBank/DDBJ databases">
        <title>WGS assembly of Panicum virgatum.</title>
        <authorList>
            <person name="Lovell J.T."/>
            <person name="Jenkins J."/>
            <person name="Shu S."/>
            <person name="Juenger T.E."/>
            <person name="Schmutz J."/>
        </authorList>
    </citation>
    <scope>NUCLEOTIDE SEQUENCE</scope>
    <source>
        <strain evidence="13">AP13</strain>
    </source>
</reference>
<evidence type="ECO:0000259" key="11">
    <source>
        <dbReference type="Pfam" id="PF23559"/>
    </source>
</evidence>
<keyword evidence="3" id="KW-0677">Repeat</keyword>
<evidence type="ECO:0000259" key="9">
    <source>
        <dbReference type="Pfam" id="PF00931"/>
    </source>
</evidence>
<dbReference type="Gene3D" id="1.10.8.430">
    <property type="entry name" value="Helical domain of apoptotic protease-activating factors"/>
    <property type="match status" value="1"/>
</dbReference>
<gene>
    <name evidence="13" type="ORF">PVAP13_8NG086300</name>
</gene>
<feature type="region of interest" description="Disordered" evidence="8">
    <location>
        <begin position="149"/>
        <end position="170"/>
    </location>
</feature>
<dbReference type="SMART" id="SM00369">
    <property type="entry name" value="LRR_TYP"/>
    <property type="match status" value="3"/>
</dbReference>
<evidence type="ECO:0000313" key="14">
    <source>
        <dbReference type="Proteomes" id="UP000823388"/>
    </source>
</evidence>
<dbReference type="Pfam" id="PF23598">
    <property type="entry name" value="LRR_14"/>
    <property type="match status" value="1"/>
</dbReference>
<dbReference type="InterPro" id="IPR003591">
    <property type="entry name" value="Leu-rich_rpt_typical-subtyp"/>
</dbReference>
<dbReference type="CDD" id="cd14798">
    <property type="entry name" value="RX-CC_like"/>
    <property type="match status" value="1"/>
</dbReference>
<comment type="similarity">
    <text evidence="1">Belongs to the disease resistance NB-LRR family.</text>
</comment>
<keyword evidence="14" id="KW-1185">Reference proteome</keyword>
<keyword evidence="4" id="KW-0547">Nucleotide-binding</keyword>
<feature type="domain" description="Disease resistance N-terminal" evidence="10">
    <location>
        <begin position="10"/>
        <end position="91"/>
    </location>
</feature>
<dbReference type="InterPro" id="IPR027417">
    <property type="entry name" value="P-loop_NTPase"/>
</dbReference>
<evidence type="ECO:0000256" key="4">
    <source>
        <dbReference type="ARBA" id="ARBA00022741"/>
    </source>
</evidence>
<sequence length="1192" mass="135666">MAGVLDSLASYVQNMLTEMARDEVHMLLGVSGEIEKMDIKLKDLKNFLMDADRRSITNQSVQAWVLELRGAMYDATNILDICQLKAMERGLSHDAGCFNPLLFCMRNPIHAHKIGSRIKNLNQRLEDIKKRSLEFNFINLNSYEDRSRRVASSRPGSRETSSEVDESSLVGENIEEDTKNLVEILTTAELSKCENNNILVFAIVGVGGIGKTTLAKKIFNNDIVRQEFTKKIWLSVNRDFSETELLRRAIIEAGGDHQSAGNTRGALERALKEALNGQKILLVMDDVWEHQAWEDVLQTPLVSAALAHGSRVLITTRHDMVARGMLATKPYHYVNKLNPEDAWLLLKKKVVGNGNDEDQIELLKDIGMEIITKCDYLPLAVKVMGGLLRQKTARRREWENVLNDSIWSVSQMPEELNYAIYLSYEDLSSSLKPCFLHYSLLPKSRGFFAYEIIGMWISEGFVHGTSRDLEEIGKEYYDELIQRNLIEPDISYAEKVVCNMHDVVRSFAQYMARNEALVGQNNKADIADKINSQKFLHLSLETRGSESDEFEWYSLQGQTSLRTLLSVGPIKIKPGDSFLAFSNLRTLYVEDANFDALVEYLNQLKHLRYLSIKETNTSRLPGSIGNMKFLEYISLVGCKSLVNLPSSIVKLQHLRFLSLRDTGISSIPKGFHGLTNLRNLRGFPAHMDGDWCSIEELGPLCQLTHLDISGLENVSSSSFAKKAKIGDKVRLSRLFLECTSRIEHDGQLVRDEEGIPEEQQQQIEEVFNELQPPSGLENLDISGYFGQRLPRWMMSTTVMPLGSLRILMMDDLACCTELPNGLCQLPCLELLQIVRAPAIKRVGPEFLQPNHHCHNHSQVGVSFPRLSKLSFNGLIEWEEWEWELQVKAMPMLEELKLGKCKLRCVPPGLAFHARALKKLYIYDVKHLSSLENFTSVVHLDVFRNTDMERISDLPKLQKLVIVMCPKMKVLEGMPALQKLDLEDYDIETVPRYLQDVTPRQLLLDCSLPLLASTAAGKTSCEWDKFKHIQQVKAYAGDEGVQRKWYVLYTGHPFRFETNISRSAIIQGKLPLQPLHLIYFICRYSAMLGNTFLSSGRLNLSSTAGNERKWLAYTITCTIEDEWPVGRRASTNKRQPLCLRFRCNAYRYLILWLRRECPHCNEADRIAPSSNQWTEAVVYSACTKLVGGRYSRQ</sequence>
<evidence type="ECO:0000259" key="10">
    <source>
        <dbReference type="Pfam" id="PF18052"/>
    </source>
</evidence>
<proteinExistence type="inferred from homology"/>
<dbReference type="Gene3D" id="1.10.10.10">
    <property type="entry name" value="Winged helix-like DNA-binding domain superfamily/Winged helix DNA-binding domain"/>
    <property type="match status" value="1"/>
</dbReference>
<evidence type="ECO:0000256" key="8">
    <source>
        <dbReference type="SAM" id="MobiDB-lite"/>
    </source>
</evidence>
<evidence type="ECO:0000313" key="13">
    <source>
        <dbReference type="EMBL" id="KAG2556033.1"/>
    </source>
</evidence>
<dbReference type="Pfam" id="PF00931">
    <property type="entry name" value="NB-ARC"/>
    <property type="match status" value="1"/>
</dbReference>
<keyword evidence="5" id="KW-0611">Plant defense</keyword>
<dbReference type="GO" id="GO:0005524">
    <property type="term" value="F:ATP binding"/>
    <property type="evidence" value="ECO:0007669"/>
    <property type="project" value="UniProtKB-KW"/>
</dbReference>
<dbReference type="SUPFAM" id="SSF52058">
    <property type="entry name" value="L domain-like"/>
    <property type="match status" value="1"/>
</dbReference>